<keyword evidence="4" id="KW-1185">Reference proteome</keyword>
<accession>A0A6A6Y6V5</accession>
<name>A0A6A6Y6V5_9PEZI</name>
<evidence type="ECO:0000313" key="5">
    <source>
        <dbReference type="RefSeq" id="XP_033571222.1"/>
    </source>
</evidence>
<evidence type="ECO:0000256" key="1">
    <source>
        <dbReference type="SAM" id="MobiDB-lite"/>
    </source>
</evidence>
<dbReference type="AlphaFoldDB" id="A0A6A6Y6V5"/>
<keyword evidence="2" id="KW-0812">Transmembrane</keyword>
<keyword evidence="2" id="KW-1133">Transmembrane helix</keyword>
<keyword evidence="2" id="KW-0472">Membrane</keyword>
<dbReference type="EMBL" id="MU003714">
    <property type="protein sequence ID" value="KAF2804258.1"/>
    <property type="molecule type" value="Genomic_DNA"/>
</dbReference>
<protein>
    <submittedName>
        <fullName evidence="3 5">Uncharacterized protein</fullName>
    </submittedName>
</protein>
<gene>
    <name evidence="3 5" type="ORF">BDZ99DRAFT_525853</name>
</gene>
<sequence>MSSPPGHNGRHGRTLAARKGGCTKDEDDDAKSHGQVDSETMALERSKGIFLSLFPADVLMVFFLARETREVVYTVFMSYLANSVVLLSTVKLVIIADTVRRLETSKRILLAFVTTSRVVFAPASEPREEQTIAPPFIVVVDIAISEMTICLESHEPRIRRLLALSSGDCALLLQKSVGHGGGCLGEDDIGG</sequence>
<reference evidence="5" key="2">
    <citation type="submission" date="2020-04" db="EMBL/GenBank/DDBJ databases">
        <authorList>
            <consortium name="NCBI Genome Project"/>
        </authorList>
    </citation>
    <scope>NUCLEOTIDE SEQUENCE</scope>
    <source>
        <strain evidence="5">CBS 304.34</strain>
    </source>
</reference>
<reference evidence="5" key="3">
    <citation type="submission" date="2025-04" db="UniProtKB">
        <authorList>
            <consortium name="RefSeq"/>
        </authorList>
    </citation>
    <scope>IDENTIFICATION</scope>
    <source>
        <strain evidence="5">CBS 304.34</strain>
    </source>
</reference>
<dbReference type="GeneID" id="54466963"/>
<evidence type="ECO:0000313" key="4">
    <source>
        <dbReference type="Proteomes" id="UP000504636"/>
    </source>
</evidence>
<evidence type="ECO:0000313" key="3">
    <source>
        <dbReference type="EMBL" id="KAF2804258.1"/>
    </source>
</evidence>
<feature type="region of interest" description="Disordered" evidence="1">
    <location>
        <begin position="1"/>
        <end position="37"/>
    </location>
</feature>
<reference evidence="3 5" key="1">
    <citation type="journal article" date="2020" name="Stud. Mycol.">
        <title>101 Dothideomycetes genomes: a test case for predicting lifestyles and emergence of pathogens.</title>
        <authorList>
            <person name="Haridas S."/>
            <person name="Albert R."/>
            <person name="Binder M."/>
            <person name="Bloem J."/>
            <person name="Labutti K."/>
            <person name="Salamov A."/>
            <person name="Andreopoulos B."/>
            <person name="Baker S."/>
            <person name="Barry K."/>
            <person name="Bills G."/>
            <person name="Bluhm B."/>
            <person name="Cannon C."/>
            <person name="Castanera R."/>
            <person name="Culley D."/>
            <person name="Daum C."/>
            <person name="Ezra D."/>
            <person name="Gonzalez J."/>
            <person name="Henrissat B."/>
            <person name="Kuo A."/>
            <person name="Liang C."/>
            <person name="Lipzen A."/>
            <person name="Lutzoni F."/>
            <person name="Magnuson J."/>
            <person name="Mondo S."/>
            <person name="Nolan M."/>
            <person name="Ohm R."/>
            <person name="Pangilinan J."/>
            <person name="Park H.-J."/>
            <person name="Ramirez L."/>
            <person name="Alfaro M."/>
            <person name="Sun H."/>
            <person name="Tritt A."/>
            <person name="Yoshinaga Y."/>
            <person name="Zwiers L.-H."/>
            <person name="Turgeon B."/>
            <person name="Goodwin S."/>
            <person name="Spatafora J."/>
            <person name="Crous P."/>
            <person name="Grigoriev I."/>
        </authorList>
    </citation>
    <scope>NUCLEOTIDE SEQUENCE</scope>
    <source>
        <strain evidence="3 5">CBS 304.34</strain>
    </source>
</reference>
<dbReference type="Proteomes" id="UP000504636">
    <property type="component" value="Unplaced"/>
</dbReference>
<feature type="transmembrane region" description="Helical" evidence="2">
    <location>
        <begin position="48"/>
        <end position="65"/>
    </location>
</feature>
<feature type="transmembrane region" description="Helical" evidence="2">
    <location>
        <begin position="71"/>
        <end position="96"/>
    </location>
</feature>
<dbReference type="RefSeq" id="XP_033571222.1">
    <property type="nucleotide sequence ID" value="XM_033726070.1"/>
</dbReference>
<proteinExistence type="predicted"/>
<organism evidence="3">
    <name type="scientific">Mytilinidion resinicola</name>
    <dbReference type="NCBI Taxonomy" id="574789"/>
    <lineage>
        <taxon>Eukaryota</taxon>
        <taxon>Fungi</taxon>
        <taxon>Dikarya</taxon>
        <taxon>Ascomycota</taxon>
        <taxon>Pezizomycotina</taxon>
        <taxon>Dothideomycetes</taxon>
        <taxon>Pleosporomycetidae</taxon>
        <taxon>Mytilinidiales</taxon>
        <taxon>Mytilinidiaceae</taxon>
        <taxon>Mytilinidion</taxon>
    </lineage>
</organism>
<evidence type="ECO:0000256" key="2">
    <source>
        <dbReference type="SAM" id="Phobius"/>
    </source>
</evidence>